<evidence type="ECO:0000256" key="1">
    <source>
        <dbReference type="ARBA" id="ARBA00023026"/>
    </source>
</evidence>
<protein>
    <submittedName>
        <fullName evidence="2">Toxin</fullName>
    </submittedName>
</protein>
<keyword evidence="1" id="KW-0843">Virulence</keyword>
<organism evidence="2 3">
    <name type="scientific">Pseudomonas paralactis</name>
    <dbReference type="NCBI Taxonomy" id="1615673"/>
    <lineage>
        <taxon>Bacteria</taxon>
        <taxon>Pseudomonadati</taxon>
        <taxon>Pseudomonadota</taxon>
        <taxon>Gammaproteobacteria</taxon>
        <taxon>Pseudomonadales</taxon>
        <taxon>Pseudomonadaceae</taxon>
        <taxon>Pseudomonas</taxon>
    </lineage>
</organism>
<dbReference type="Pfam" id="PF03538">
    <property type="entry name" value="VRP1"/>
    <property type="match status" value="1"/>
</dbReference>
<gene>
    <name evidence="2" type="ORF">TX23_19425</name>
</gene>
<name>A0A0R3AD43_9PSED</name>
<dbReference type="InterPro" id="IPR018003">
    <property type="entry name" value="Insecticidal_toxin/plasmid_vir"/>
</dbReference>
<dbReference type="AlphaFoldDB" id="A0A0R3AD43"/>
<evidence type="ECO:0000313" key="3">
    <source>
        <dbReference type="Proteomes" id="UP000050852"/>
    </source>
</evidence>
<accession>A0A0R3AD43</accession>
<dbReference type="EMBL" id="JYLN01000007">
    <property type="protein sequence ID" value="KRP70808.1"/>
    <property type="molecule type" value="Genomic_DNA"/>
</dbReference>
<evidence type="ECO:0000313" key="2">
    <source>
        <dbReference type="EMBL" id="KRP70808.1"/>
    </source>
</evidence>
<proteinExistence type="predicted"/>
<dbReference type="RefSeq" id="WP_057703593.1">
    <property type="nucleotide sequence ID" value="NZ_JYLN01000007.1"/>
</dbReference>
<reference evidence="2 3" key="1">
    <citation type="submission" date="2015-02" db="EMBL/GenBank/DDBJ databases">
        <title>Two Pseudomonas sp. nov., isolated from raw milk.</title>
        <authorList>
            <person name="Wenning M."/>
            <person name="von Neubeck M."/>
            <person name="Huptas C."/>
            <person name="Scherer S."/>
        </authorList>
    </citation>
    <scope>NUCLEOTIDE SEQUENCE [LARGE SCALE GENOMIC DNA]</scope>
    <source>
        <strain evidence="2 3">DSM 29164</strain>
    </source>
</reference>
<dbReference type="OrthoDB" id="6749953at2"/>
<comment type="caution">
    <text evidence="2">The sequence shown here is derived from an EMBL/GenBank/DDBJ whole genome shotgun (WGS) entry which is preliminary data.</text>
</comment>
<dbReference type="PATRIC" id="fig|1615673.3.peg.5010"/>
<dbReference type="Proteomes" id="UP000050852">
    <property type="component" value="Unassembled WGS sequence"/>
</dbReference>
<sequence length="869" mass="97425">MDTHSPTYTRLFKEDWELLCSASSMAAIDSPVAYLKALYVFAQTLENSANGQTGKVTLDQRRPELKALPIDERSLTAVIPQLSIINETLAHQIDTYLTKTAGENRGRSLDTVLGLQRFPFALPFERAHRQCWLSLSAGKPQLGELSYRISLKLPTTQRAQNAYGVVRHAAYEAQRLLCGLSPAQQNLLTEPFLDSSGNLHATEFFARHYGLQEESLRKMSHWLHQTELTRNQAQALLACGRDLPVLSGNVSAAALPRRSARRQIHERAAYVNGPITENAQTQQPLSIANAELQNTSWNRYQRLHRMIRLQRWTQLPFEALDALLISVVRREQDADLHQPCNDNTLRALGVYRYLERRYGLPLEGFAAMLDELPVWASGNRLSLYDQVFNHASMPGETLRVDVPNLALHEALPDNLRHRLCAGLNLGDTPDALHWVIGQARRYLPSPCPPLTFYSALYRQARIARLFGLSVLDSHHVAALLGGTDYTVQLVNPSLRRSGVNAPPDMLDVLMQMDWLVGWLKDTRQSVDQLRRRLVLEPDVQPAQIQAYLNQLDDLVQLTRQGLLAPEDIADLTLPQPEPDTRSAPIPWHALIVQGLLHSPPQFKPSAPTELPRTLVQLIEARTLSLDPDRNAAQHAVAKHAITKKLGEFYRQLQPLKDKIDALFSTPSNVPGDPALHLQSRRLAARQIARTATAQSHLDLVKHLLLLLPDAEELLELAVSRQTLNTFLLHPHWLSQEQTQGSLLKLTLNTLYLLQRFAHCLDTYGLAQDSVLDYLQRANTPSPAGVDTSATTRLAALLKWEVGEIEHLAAHLPNKQVNTLADLDWILRCHQAVRLTGLCAKTLLKATDLHATLMNEDWRHVGSALITTAP</sequence>